<dbReference type="PANTHER" id="PTHR43311:SF2">
    <property type="entry name" value="GLUTAMATE--TRNA LIGASE, MITOCHONDRIAL-RELATED"/>
    <property type="match status" value="1"/>
</dbReference>
<dbReference type="InterPro" id="IPR033910">
    <property type="entry name" value="GluRS_core"/>
</dbReference>
<evidence type="ECO:0000256" key="5">
    <source>
        <dbReference type="ARBA" id="ARBA00022917"/>
    </source>
</evidence>
<gene>
    <name evidence="7" type="primary">gltX</name>
    <name evidence="10" type="ORF">UY92_C0006G0094</name>
</gene>
<dbReference type="InterPro" id="IPR014729">
    <property type="entry name" value="Rossmann-like_a/b/a_fold"/>
</dbReference>
<dbReference type="Proteomes" id="UP000033870">
    <property type="component" value="Unassembled WGS sequence"/>
</dbReference>
<feature type="binding site" evidence="7">
    <location>
        <position position="224"/>
    </location>
    <ligand>
        <name>ATP</name>
        <dbReference type="ChEBI" id="CHEBI:30616"/>
    </ligand>
</feature>
<evidence type="ECO:0000256" key="4">
    <source>
        <dbReference type="ARBA" id="ARBA00022840"/>
    </source>
</evidence>
<evidence type="ECO:0000313" key="10">
    <source>
        <dbReference type="EMBL" id="KKW42533.1"/>
    </source>
</evidence>
<comment type="catalytic activity">
    <reaction evidence="7">
        <text>tRNA(Glu) + L-glutamate + ATP = L-glutamyl-tRNA(Glu) + AMP + diphosphate</text>
        <dbReference type="Rhea" id="RHEA:23540"/>
        <dbReference type="Rhea" id="RHEA-COMP:9663"/>
        <dbReference type="Rhea" id="RHEA-COMP:9680"/>
        <dbReference type="ChEBI" id="CHEBI:29985"/>
        <dbReference type="ChEBI" id="CHEBI:30616"/>
        <dbReference type="ChEBI" id="CHEBI:33019"/>
        <dbReference type="ChEBI" id="CHEBI:78442"/>
        <dbReference type="ChEBI" id="CHEBI:78520"/>
        <dbReference type="ChEBI" id="CHEBI:456215"/>
        <dbReference type="EC" id="6.1.1.17"/>
    </reaction>
</comment>
<protein>
    <recommendedName>
        <fullName evidence="7">Glutamate--tRNA ligase</fullName>
        <ecNumber evidence="7">6.1.1.17</ecNumber>
    </recommendedName>
    <alternativeName>
        <fullName evidence="7">Glutamyl-tRNA synthetase</fullName>
        <shortName evidence="7">GluRS</shortName>
    </alternativeName>
</protein>
<dbReference type="HAMAP" id="MF_00022">
    <property type="entry name" value="Glu_tRNA_synth_type1"/>
    <property type="match status" value="1"/>
</dbReference>
<dbReference type="PATRIC" id="fig|1619044.3.peg.536"/>
<feature type="short sequence motif" description="'KMSKS' region" evidence="7">
    <location>
        <begin position="221"/>
        <end position="225"/>
    </location>
</feature>
<keyword evidence="3 7" id="KW-0547">Nucleotide-binding</keyword>
<evidence type="ECO:0000259" key="8">
    <source>
        <dbReference type="Pfam" id="PF00749"/>
    </source>
</evidence>
<comment type="caution">
    <text evidence="7">Lacks conserved residue(s) required for the propagation of feature annotation.</text>
</comment>
<feature type="binding site" evidence="7">
    <location>
        <position position="104"/>
    </location>
    <ligand>
        <name>Zn(2+)</name>
        <dbReference type="ChEBI" id="CHEBI:29105"/>
    </ligand>
</feature>
<keyword evidence="5 7" id="KW-0648">Protein biosynthesis</keyword>
<keyword evidence="7" id="KW-0862">Zinc</keyword>
<dbReference type="InterPro" id="IPR008925">
    <property type="entry name" value="aa_tRNA-synth_I_cd-bd_sf"/>
</dbReference>
<evidence type="ECO:0000259" key="9">
    <source>
        <dbReference type="Pfam" id="PF19269"/>
    </source>
</evidence>
<dbReference type="Pfam" id="PF19269">
    <property type="entry name" value="Anticodon_2"/>
    <property type="match status" value="1"/>
</dbReference>
<dbReference type="InterPro" id="IPR004527">
    <property type="entry name" value="Glu-tRNA-ligase_bac/mito"/>
</dbReference>
<proteinExistence type="inferred from homology"/>
<organism evidence="10 11">
    <name type="scientific">Candidatus Magasanikbacteria bacterium GW2011_GWA2_56_11</name>
    <dbReference type="NCBI Taxonomy" id="1619044"/>
    <lineage>
        <taxon>Bacteria</taxon>
        <taxon>Candidatus Magasanikiibacteriota</taxon>
    </lineage>
</organism>
<dbReference type="AlphaFoldDB" id="A0A0G1YGG5"/>
<dbReference type="Gene3D" id="3.40.50.620">
    <property type="entry name" value="HUPs"/>
    <property type="match status" value="1"/>
</dbReference>
<keyword evidence="6 7" id="KW-0030">Aminoacyl-tRNA synthetase</keyword>
<keyword evidence="2 7" id="KW-0436">Ligase</keyword>
<dbReference type="EMBL" id="LCRX01000006">
    <property type="protein sequence ID" value="KKW42533.1"/>
    <property type="molecule type" value="Genomic_DNA"/>
</dbReference>
<keyword evidence="7" id="KW-0479">Metal-binding</keyword>
<dbReference type="PANTHER" id="PTHR43311">
    <property type="entry name" value="GLUTAMATE--TRNA LIGASE"/>
    <property type="match status" value="1"/>
</dbReference>
<dbReference type="SUPFAM" id="SSF48163">
    <property type="entry name" value="An anticodon-binding domain of class I aminoacyl-tRNA synthetases"/>
    <property type="match status" value="1"/>
</dbReference>
<comment type="cofactor">
    <cofactor evidence="7">
        <name>Zn(2+)</name>
        <dbReference type="ChEBI" id="CHEBI:29105"/>
    </cofactor>
    <text evidence="7">Binds 1 zinc ion per subunit.</text>
</comment>
<evidence type="ECO:0000256" key="1">
    <source>
        <dbReference type="ARBA" id="ARBA00007894"/>
    </source>
</evidence>
<evidence type="ECO:0000256" key="7">
    <source>
        <dbReference type="HAMAP-Rule" id="MF_00022"/>
    </source>
</evidence>
<accession>A0A0G1YGG5</accession>
<keyword evidence="4 7" id="KW-0067">ATP-binding</keyword>
<dbReference type="InterPro" id="IPR020751">
    <property type="entry name" value="aa-tRNA-synth_I_codon-bd_sub2"/>
</dbReference>
<dbReference type="STRING" id="1619044.UY92_C0006G0094"/>
<dbReference type="CDD" id="cd00808">
    <property type="entry name" value="GluRS_core"/>
    <property type="match status" value="1"/>
</dbReference>
<dbReference type="GO" id="GO:0008270">
    <property type="term" value="F:zinc ion binding"/>
    <property type="evidence" value="ECO:0007669"/>
    <property type="project" value="UniProtKB-UniRule"/>
</dbReference>
<dbReference type="InterPro" id="IPR020058">
    <property type="entry name" value="Glu/Gln-tRNA-synth_Ib_cat-dom"/>
</dbReference>
<feature type="domain" description="Aminoacyl-tRNA synthetase class I anticodon-binding" evidence="9">
    <location>
        <begin position="304"/>
        <end position="456"/>
    </location>
</feature>
<dbReference type="Pfam" id="PF00749">
    <property type="entry name" value="tRNA-synt_1c"/>
    <property type="match status" value="1"/>
</dbReference>
<sequence>MLRIEDTDQERLVEGGMENFIRSLRWAGISIDEGVDLSTDGKVIQKGSLGPYIQSERLPIYQKYANQLLAQGQAYYCFCAKERLEELRKFQELNKLPTGYDSRCREIPAAEASERRAAGESAVVRLKMPASGETTFTDLIRGEVAFQNSLIDDQVIVKSDGFPTYHLAAVVDDHLMEVTHVIRGEEWLPSTPKHIALYRMLDWKEPAFAHLSLLINEQKQKLSKRHGDVSVEDFQAKGYLAEALVNFIAFLGWNPGDERELFTLGELEREFSLEKVSKAAAVFNREKLNWYNRQYMMSLDLNELTRRAVPFFKHAGVLHKTGTDEPAELASLKNVVALERQRSATLAELAEATGFMFADELAYEPELLVWKKSTKKETETKLEALSEFLLTLAEFEWTAEKLDAAVQGWIKKNGYGVGDVLWPMRVALSGQKNSPGPFEIAAVLGKKKTLERLSTARKKLA</sequence>
<evidence type="ECO:0000256" key="6">
    <source>
        <dbReference type="ARBA" id="ARBA00023146"/>
    </source>
</evidence>
<feature type="domain" description="Glutamyl/glutaminyl-tRNA synthetase class Ib catalytic" evidence="8">
    <location>
        <begin position="1"/>
        <end position="290"/>
    </location>
</feature>
<dbReference type="GO" id="GO:0004818">
    <property type="term" value="F:glutamate-tRNA ligase activity"/>
    <property type="evidence" value="ECO:0007669"/>
    <property type="project" value="UniProtKB-UniRule"/>
</dbReference>
<comment type="subunit">
    <text evidence="7">Monomer.</text>
</comment>
<dbReference type="InterPro" id="IPR049940">
    <property type="entry name" value="GluQ/Sye"/>
</dbReference>
<dbReference type="EC" id="6.1.1.17" evidence="7"/>
<dbReference type="GO" id="GO:0005524">
    <property type="term" value="F:ATP binding"/>
    <property type="evidence" value="ECO:0007669"/>
    <property type="project" value="UniProtKB-UniRule"/>
</dbReference>
<keyword evidence="7" id="KW-0963">Cytoplasm</keyword>
<feature type="binding site" evidence="7">
    <location>
        <position position="77"/>
    </location>
    <ligand>
        <name>Zn(2+)</name>
        <dbReference type="ChEBI" id="CHEBI:29105"/>
    </ligand>
</feature>
<feature type="binding site" evidence="7">
    <location>
        <position position="106"/>
    </location>
    <ligand>
        <name>Zn(2+)</name>
        <dbReference type="ChEBI" id="CHEBI:29105"/>
    </ligand>
</feature>
<evidence type="ECO:0000256" key="3">
    <source>
        <dbReference type="ARBA" id="ARBA00022741"/>
    </source>
</evidence>
<comment type="subcellular location">
    <subcellularLocation>
        <location evidence="7">Cytoplasm</location>
    </subcellularLocation>
</comment>
<reference evidence="10 11" key="1">
    <citation type="journal article" date="2015" name="Nature">
        <title>rRNA introns, odd ribosomes, and small enigmatic genomes across a large radiation of phyla.</title>
        <authorList>
            <person name="Brown C.T."/>
            <person name="Hug L.A."/>
            <person name="Thomas B.C."/>
            <person name="Sharon I."/>
            <person name="Castelle C.J."/>
            <person name="Singh A."/>
            <person name="Wilkins M.J."/>
            <person name="Williams K.H."/>
            <person name="Banfield J.F."/>
        </authorList>
    </citation>
    <scope>NUCLEOTIDE SEQUENCE [LARGE SCALE GENOMIC DNA]</scope>
</reference>
<evidence type="ECO:0000256" key="2">
    <source>
        <dbReference type="ARBA" id="ARBA00022598"/>
    </source>
</evidence>
<dbReference type="GO" id="GO:0005737">
    <property type="term" value="C:cytoplasm"/>
    <property type="evidence" value="ECO:0007669"/>
    <property type="project" value="UniProtKB-SubCell"/>
</dbReference>
<evidence type="ECO:0000313" key="11">
    <source>
        <dbReference type="Proteomes" id="UP000033870"/>
    </source>
</evidence>
<comment type="caution">
    <text evidence="10">The sequence shown here is derived from an EMBL/GenBank/DDBJ whole genome shotgun (WGS) entry which is preliminary data.</text>
</comment>
<feature type="binding site" evidence="7">
    <location>
        <position position="79"/>
    </location>
    <ligand>
        <name>Zn(2+)</name>
        <dbReference type="ChEBI" id="CHEBI:29105"/>
    </ligand>
</feature>
<comment type="function">
    <text evidence="7">Catalyzes the attachment of glutamate to tRNA(Glu) in a two-step reaction: glutamate is first activated by ATP to form Glu-AMP and then transferred to the acceptor end of tRNA(Glu).</text>
</comment>
<dbReference type="GO" id="GO:0000049">
    <property type="term" value="F:tRNA binding"/>
    <property type="evidence" value="ECO:0007669"/>
    <property type="project" value="InterPro"/>
</dbReference>
<dbReference type="InterPro" id="IPR045462">
    <property type="entry name" value="aa-tRNA-synth_I_cd-bd"/>
</dbReference>
<comment type="similarity">
    <text evidence="1 7">Belongs to the class-I aminoacyl-tRNA synthetase family. Glutamate--tRNA ligase type 1 subfamily.</text>
</comment>
<name>A0A0G1YGG5_9BACT</name>
<dbReference type="GO" id="GO:0006424">
    <property type="term" value="P:glutamyl-tRNA aminoacylation"/>
    <property type="evidence" value="ECO:0007669"/>
    <property type="project" value="UniProtKB-UniRule"/>
</dbReference>
<dbReference type="Gene3D" id="1.10.10.350">
    <property type="match status" value="1"/>
</dbReference>
<dbReference type="NCBIfam" id="TIGR00464">
    <property type="entry name" value="gltX_bact"/>
    <property type="match status" value="1"/>
</dbReference>
<dbReference type="SUPFAM" id="SSF52374">
    <property type="entry name" value="Nucleotidylyl transferase"/>
    <property type="match status" value="1"/>
</dbReference>